<name>A0ABD0XWH0_9HEMI</name>
<gene>
    <name evidence="1" type="ORF">AAG570_005902</name>
</gene>
<dbReference type="EMBL" id="JBFDAA010000019">
    <property type="protein sequence ID" value="KAL1115612.1"/>
    <property type="molecule type" value="Genomic_DNA"/>
</dbReference>
<evidence type="ECO:0000313" key="2">
    <source>
        <dbReference type="Proteomes" id="UP001558652"/>
    </source>
</evidence>
<comment type="caution">
    <text evidence="1">The sequence shown here is derived from an EMBL/GenBank/DDBJ whole genome shotgun (WGS) entry which is preliminary data.</text>
</comment>
<proteinExistence type="predicted"/>
<accession>A0ABD0XWH0</accession>
<dbReference type="AlphaFoldDB" id="A0ABD0XWH0"/>
<reference evidence="1 2" key="1">
    <citation type="submission" date="2024-07" db="EMBL/GenBank/DDBJ databases">
        <title>Chromosome-level genome assembly of the water stick insect Ranatra chinensis (Heteroptera: Nepidae).</title>
        <authorList>
            <person name="Liu X."/>
        </authorList>
    </citation>
    <scope>NUCLEOTIDE SEQUENCE [LARGE SCALE GENOMIC DNA]</scope>
    <source>
        <strain evidence="1">Cailab_2021Rc</strain>
        <tissue evidence="1">Muscle</tissue>
    </source>
</reference>
<protein>
    <submittedName>
        <fullName evidence="1">Uncharacterized protein</fullName>
    </submittedName>
</protein>
<sequence length="170" mass="19498">MGTFAECVWGRQKVSTITVHGIHNCDKITHSEFAANYTNVGPNKYHVRGYLNVTKTIWPPVGLLLNVYVCNGSWEPARCDYRLSLKESNMCTVLTEKNQPWQFAMINSTIPRQCPIRQAEDGVQAIRLKRQKNKTQETTENDRCNLPPFFKVSLRTTEVSPLEREAKQLL</sequence>
<keyword evidence="2" id="KW-1185">Reference proteome</keyword>
<evidence type="ECO:0000313" key="1">
    <source>
        <dbReference type="EMBL" id="KAL1115612.1"/>
    </source>
</evidence>
<organism evidence="1 2">
    <name type="scientific">Ranatra chinensis</name>
    <dbReference type="NCBI Taxonomy" id="642074"/>
    <lineage>
        <taxon>Eukaryota</taxon>
        <taxon>Metazoa</taxon>
        <taxon>Ecdysozoa</taxon>
        <taxon>Arthropoda</taxon>
        <taxon>Hexapoda</taxon>
        <taxon>Insecta</taxon>
        <taxon>Pterygota</taxon>
        <taxon>Neoptera</taxon>
        <taxon>Paraneoptera</taxon>
        <taxon>Hemiptera</taxon>
        <taxon>Heteroptera</taxon>
        <taxon>Panheteroptera</taxon>
        <taxon>Nepomorpha</taxon>
        <taxon>Nepidae</taxon>
        <taxon>Ranatrinae</taxon>
        <taxon>Ranatra</taxon>
    </lineage>
</organism>
<dbReference type="Proteomes" id="UP001558652">
    <property type="component" value="Unassembled WGS sequence"/>
</dbReference>